<comment type="caution">
    <text evidence="6">The sequence shown here is derived from an EMBL/GenBank/DDBJ whole genome shotgun (WGS) entry which is preliminary data.</text>
</comment>
<comment type="subcellular location">
    <subcellularLocation>
        <location evidence="1">Membrane</location>
        <topology evidence="1">Multi-pass membrane protein</topology>
    </subcellularLocation>
</comment>
<accession>A0ABV4UEV8</accession>
<evidence type="ECO:0000256" key="2">
    <source>
        <dbReference type="ARBA" id="ARBA00022692"/>
    </source>
</evidence>
<dbReference type="PANTHER" id="PTHR36926">
    <property type="entry name" value="COLICIN V PRODUCTION PROTEIN"/>
    <property type="match status" value="1"/>
</dbReference>
<evidence type="ECO:0000256" key="4">
    <source>
        <dbReference type="ARBA" id="ARBA00023136"/>
    </source>
</evidence>
<keyword evidence="4 5" id="KW-0472">Membrane</keyword>
<dbReference type="Proteomes" id="UP001574673">
    <property type="component" value="Unassembled WGS sequence"/>
</dbReference>
<dbReference type="EMBL" id="JBEUWX010000002">
    <property type="protein sequence ID" value="MFA9949590.1"/>
    <property type="molecule type" value="Genomic_DNA"/>
</dbReference>
<feature type="transmembrane region" description="Helical" evidence="5">
    <location>
        <begin position="64"/>
        <end position="85"/>
    </location>
</feature>
<feature type="transmembrane region" description="Helical" evidence="5">
    <location>
        <begin position="100"/>
        <end position="123"/>
    </location>
</feature>
<gene>
    <name evidence="6" type="ORF">ABCS64_04480</name>
</gene>
<reference evidence="7" key="1">
    <citation type="submission" date="2024-06" db="EMBL/GenBank/DDBJ databases">
        <title>Radixoralia hellwigii gen. nov., sp nov., isolated from a root canal in the human oral cavity.</title>
        <authorList>
            <person name="Bartsch S."/>
            <person name="Wittmer A."/>
            <person name="Schulz A.-K."/>
            <person name="Neumann-Schaal M."/>
            <person name="Wolf J."/>
            <person name="Gronow S."/>
            <person name="Tennert C."/>
            <person name="Haecker G."/>
            <person name="Cieplik F."/>
            <person name="Al-Ahmad A."/>
        </authorList>
    </citation>
    <scope>NUCLEOTIDE SEQUENCE [LARGE SCALE GENOMIC DNA]</scope>
    <source>
        <strain evidence="7">Wk13</strain>
    </source>
</reference>
<dbReference type="PANTHER" id="PTHR36926:SF1">
    <property type="entry name" value="COLICIN V PRODUCTION PROTEIN"/>
    <property type="match status" value="1"/>
</dbReference>
<sequence>MTYFDYFVIAVLVISLLLGLWRGMIGEIIALTAWVLAFIAAREWGEEAATMFLARITDPTVRLLVAWTLIFIAVLALMALLRLLLRSLLKALGMTITDRLLGLFFGLARGVLILLILVAAGGMTPLPQEQWWREAQFAPPLETVVLTGRPWLPPDVAGRIRFR</sequence>
<proteinExistence type="predicted"/>
<name>A0ABV4UEV8_9RHOO</name>
<organism evidence="6 7">
    <name type="scientific">Dentiradicibacter hellwigii</name>
    <dbReference type="NCBI Taxonomy" id="3149053"/>
    <lineage>
        <taxon>Bacteria</taxon>
        <taxon>Pseudomonadati</taxon>
        <taxon>Pseudomonadota</taxon>
        <taxon>Betaproteobacteria</taxon>
        <taxon>Rhodocyclales</taxon>
        <taxon>Rhodocyclaceae</taxon>
        <taxon>Dentiradicibacter</taxon>
    </lineage>
</organism>
<keyword evidence="2 5" id="KW-0812">Transmembrane</keyword>
<dbReference type="RefSeq" id="WP_418890706.1">
    <property type="nucleotide sequence ID" value="NZ_JBEUWX010000002.1"/>
</dbReference>
<evidence type="ECO:0000256" key="5">
    <source>
        <dbReference type="SAM" id="Phobius"/>
    </source>
</evidence>
<feature type="transmembrane region" description="Helical" evidence="5">
    <location>
        <begin position="28"/>
        <end position="44"/>
    </location>
</feature>
<dbReference type="Pfam" id="PF02674">
    <property type="entry name" value="Colicin_V"/>
    <property type="match status" value="1"/>
</dbReference>
<keyword evidence="7" id="KW-1185">Reference proteome</keyword>
<dbReference type="InterPro" id="IPR052719">
    <property type="entry name" value="CvpA-like"/>
</dbReference>
<evidence type="ECO:0000313" key="7">
    <source>
        <dbReference type="Proteomes" id="UP001574673"/>
    </source>
</evidence>
<keyword evidence="3 5" id="KW-1133">Transmembrane helix</keyword>
<evidence type="ECO:0000256" key="1">
    <source>
        <dbReference type="ARBA" id="ARBA00004141"/>
    </source>
</evidence>
<dbReference type="InterPro" id="IPR003825">
    <property type="entry name" value="Colicin-V_CvpA"/>
</dbReference>
<evidence type="ECO:0000256" key="3">
    <source>
        <dbReference type="ARBA" id="ARBA00022989"/>
    </source>
</evidence>
<evidence type="ECO:0000313" key="6">
    <source>
        <dbReference type="EMBL" id="MFA9949590.1"/>
    </source>
</evidence>
<protein>
    <submittedName>
        <fullName evidence="6">CvpA family protein</fullName>
    </submittedName>
</protein>